<dbReference type="GO" id="GO:0043161">
    <property type="term" value="P:proteasome-mediated ubiquitin-dependent protein catabolic process"/>
    <property type="evidence" value="ECO:0007669"/>
    <property type="project" value="TreeGrafter"/>
</dbReference>
<keyword evidence="16" id="KW-0449">Lipoprotein</keyword>
<feature type="region of interest" description="Disordered" evidence="18">
    <location>
        <begin position="308"/>
        <end position="337"/>
    </location>
</feature>
<feature type="compositionally biased region" description="Polar residues" evidence="18">
    <location>
        <begin position="158"/>
        <end position="168"/>
    </location>
</feature>
<dbReference type="PROSITE" id="PS50178">
    <property type="entry name" value="ZF_FYVE"/>
    <property type="match status" value="1"/>
</dbReference>
<dbReference type="InterPro" id="IPR013083">
    <property type="entry name" value="Znf_RING/FYVE/PHD"/>
</dbReference>
<evidence type="ECO:0000256" key="11">
    <source>
        <dbReference type="ARBA" id="ARBA00022771"/>
    </source>
</evidence>
<keyword evidence="7" id="KW-0808">Transferase</keyword>
<dbReference type="Proteomes" id="UP001161017">
    <property type="component" value="Unassembled WGS sequence"/>
</dbReference>
<evidence type="ECO:0000256" key="9">
    <source>
        <dbReference type="ARBA" id="ARBA00022723"/>
    </source>
</evidence>
<feature type="region of interest" description="Disordered" evidence="18">
    <location>
        <begin position="262"/>
        <end position="283"/>
    </location>
</feature>
<keyword evidence="12" id="KW-0833">Ubl conjugation pathway</keyword>
<evidence type="ECO:0000256" key="15">
    <source>
        <dbReference type="ARBA" id="ARBA00023228"/>
    </source>
</evidence>
<evidence type="ECO:0000256" key="7">
    <source>
        <dbReference type="ARBA" id="ARBA00022679"/>
    </source>
</evidence>
<feature type="region of interest" description="Disordered" evidence="18">
    <location>
        <begin position="506"/>
        <end position="540"/>
    </location>
</feature>
<evidence type="ECO:0000259" key="19">
    <source>
        <dbReference type="PROSITE" id="PS50089"/>
    </source>
</evidence>
<dbReference type="SMART" id="SM00064">
    <property type="entry name" value="FYVE"/>
    <property type="match status" value="1"/>
</dbReference>
<feature type="region of interest" description="Disordered" evidence="18">
    <location>
        <begin position="352"/>
        <end position="413"/>
    </location>
</feature>
<feature type="region of interest" description="Disordered" evidence="18">
    <location>
        <begin position="1"/>
        <end position="68"/>
    </location>
</feature>
<dbReference type="SUPFAM" id="SSF57903">
    <property type="entry name" value="FYVE/PHD zinc finger"/>
    <property type="match status" value="1"/>
</dbReference>
<keyword evidence="15" id="KW-0458">Lysosome</keyword>
<evidence type="ECO:0000313" key="22">
    <source>
        <dbReference type="Proteomes" id="UP001161017"/>
    </source>
</evidence>
<feature type="region of interest" description="Disordered" evidence="18">
    <location>
        <begin position="109"/>
        <end position="185"/>
    </location>
</feature>
<feature type="compositionally biased region" description="Basic and acidic residues" evidence="18">
    <location>
        <begin position="109"/>
        <end position="130"/>
    </location>
</feature>
<evidence type="ECO:0000256" key="1">
    <source>
        <dbReference type="ARBA" id="ARBA00000900"/>
    </source>
</evidence>
<dbReference type="PANTHER" id="PTHR46661">
    <property type="entry name" value="E3 UBIQUITIN-PROTEIN LIGASE ZNRF1-LIKE PROTEIN"/>
    <property type="match status" value="1"/>
</dbReference>
<evidence type="ECO:0000256" key="6">
    <source>
        <dbReference type="ARBA" id="ARBA00012483"/>
    </source>
</evidence>
<dbReference type="SUPFAM" id="SSF57850">
    <property type="entry name" value="RING/U-box"/>
    <property type="match status" value="1"/>
</dbReference>
<keyword evidence="9" id="KW-0479">Metal-binding</keyword>
<keyword evidence="22" id="KW-1185">Reference proteome</keyword>
<feature type="compositionally biased region" description="Basic and acidic residues" evidence="18">
    <location>
        <begin position="172"/>
        <end position="185"/>
    </location>
</feature>
<dbReference type="GO" id="GO:0070936">
    <property type="term" value="P:protein K48-linked ubiquitination"/>
    <property type="evidence" value="ECO:0007669"/>
    <property type="project" value="TreeGrafter"/>
</dbReference>
<gene>
    <name evidence="21" type="ORF">OHK93_001424</name>
</gene>
<dbReference type="GO" id="GO:0008270">
    <property type="term" value="F:zinc ion binding"/>
    <property type="evidence" value="ECO:0007669"/>
    <property type="project" value="UniProtKB-KW"/>
</dbReference>
<reference evidence="21" key="1">
    <citation type="journal article" date="2023" name="Genome Biol. Evol.">
        <title>First Whole Genome Sequence and Flow Cytometry Genome Size Data for the Lichen-Forming Fungus Ramalina farinacea (Ascomycota).</title>
        <authorList>
            <person name="Llewellyn T."/>
            <person name="Mian S."/>
            <person name="Hill R."/>
            <person name="Leitch I.J."/>
            <person name="Gaya E."/>
        </authorList>
    </citation>
    <scope>NUCLEOTIDE SEQUENCE</scope>
    <source>
        <strain evidence="21">LIQ254RAFAR</strain>
    </source>
</reference>
<dbReference type="GO" id="GO:0016020">
    <property type="term" value="C:membrane"/>
    <property type="evidence" value="ECO:0007669"/>
    <property type="project" value="UniProtKB-SubCell"/>
</dbReference>
<feature type="domain" description="FYVE-type" evidence="20">
    <location>
        <begin position="195"/>
        <end position="306"/>
    </location>
</feature>
<sequence length="638" mass="69801">MAPPLRPENLRNSARDQHHGRHGHSFTSTALGQNGPNRGRGGNLERRGHSDGDLIANGVRGPPRHRQGAGFDAAAWTELLNQSSAVVDQGPENYDISARRRAMMVEDRRRRLSEHMDGQARRRYSGERGTHRGFPPSRQDSGRPLNGPLPFGPLEANAGSSTANSLSSGRPRISDGDNRQYDSSRDIKLPVWQPDEEISNCPICGNAFTFWYRKHHCRKCGRVVCANCSPHRITIPRQFIVHPPDASPASPEIKKRNGIDVVDLTGDDDHQPQASQRPMSSDYRIDPGLGGGQEVRLCNPCVPDPNPLPHMHPYRPSPPAYPQRNASGSAGQGEERISDVQGWQTLDTLPSLTNRAQFPSPSHRSDRRATFQTESSPFGPASSRPVNQTARSSAHAMAPPQMPTAYGSAPDQASQQRYLEGLLQRDASQHHRHHASVGRIPTTSRTFHIPELQPPARRVPPQTPRPQLREEDECPICHGALPAKGPDGSETAREAHVTECIESHFSSSTPHASHPPASAATEAAVVASAATPSQSSGRPLTFAINARHGSQDASSGISPSAIRQRRRTTGMVIYNATEKDCVGENGEGEAECVICFEEFAVGDEMGRLECLCKFHRRCIRQWWDTKGPGACPVHQEGN</sequence>
<evidence type="ECO:0000256" key="14">
    <source>
        <dbReference type="ARBA" id="ARBA00023136"/>
    </source>
</evidence>
<comment type="caution">
    <text evidence="21">The sequence shown here is derived from an EMBL/GenBank/DDBJ whole genome shotgun (WGS) entry which is preliminary data.</text>
</comment>
<dbReference type="GO" id="GO:0005768">
    <property type="term" value="C:endosome"/>
    <property type="evidence" value="ECO:0007669"/>
    <property type="project" value="UniProtKB-SubCell"/>
</dbReference>
<evidence type="ECO:0000256" key="18">
    <source>
        <dbReference type="SAM" id="MobiDB-lite"/>
    </source>
</evidence>
<dbReference type="InterPro" id="IPR017455">
    <property type="entry name" value="Znf_FYVE-rel"/>
</dbReference>
<evidence type="ECO:0000256" key="2">
    <source>
        <dbReference type="ARBA" id="ARBA00004170"/>
    </source>
</evidence>
<feature type="compositionally biased region" description="Basic and acidic residues" evidence="18">
    <location>
        <begin position="43"/>
        <end position="52"/>
    </location>
</feature>
<evidence type="ECO:0000256" key="4">
    <source>
        <dbReference type="ARBA" id="ARBA00004371"/>
    </source>
</evidence>
<evidence type="ECO:0000256" key="13">
    <source>
        <dbReference type="ARBA" id="ARBA00022833"/>
    </source>
</evidence>
<evidence type="ECO:0000256" key="12">
    <source>
        <dbReference type="ARBA" id="ARBA00022786"/>
    </source>
</evidence>
<keyword evidence="13" id="KW-0862">Zinc</keyword>
<dbReference type="EMBL" id="JAPUFD010000011">
    <property type="protein sequence ID" value="MDI1490224.1"/>
    <property type="molecule type" value="Genomic_DNA"/>
</dbReference>
<dbReference type="InterPro" id="IPR000306">
    <property type="entry name" value="Znf_FYVE"/>
</dbReference>
<evidence type="ECO:0000256" key="5">
    <source>
        <dbReference type="ARBA" id="ARBA00004906"/>
    </source>
</evidence>
<feature type="compositionally biased region" description="Polar residues" evidence="18">
    <location>
        <begin position="352"/>
        <end position="362"/>
    </location>
</feature>
<feature type="compositionally biased region" description="Pro residues" evidence="18">
    <location>
        <begin position="308"/>
        <end position="321"/>
    </location>
</feature>
<dbReference type="Gene3D" id="3.30.40.10">
    <property type="entry name" value="Zinc/RING finger domain, C3HC4 (zinc finger)"/>
    <property type="match status" value="2"/>
</dbReference>
<protein>
    <recommendedName>
        <fullName evidence="6">RING-type E3 ubiquitin transferase</fullName>
        <ecNumber evidence="6">2.3.2.27</ecNumber>
    </recommendedName>
</protein>
<evidence type="ECO:0000256" key="16">
    <source>
        <dbReference type="ARBA" id="ARBA00023288"/>
    </source>
</evidence>
<evidence type="ECO:0000259" key="20">
    <source>
        <dbReference type="PROSITE" id="PS50178"/>
    </source>
</evidence>
<keyword evidence="8" id="KW-0519">Myristate</keyword>
<comment type="pathway">
    <text evidence="5">Protein modification; protein ubiquitination.</text>
</comment>
<keyword evidence="14" id="KW-0472">Membrane</keyword>
<evidence type="ECO:0000256" key="10">
    <source>
        <dbReference type="ARBA" id="ARBA00022753"/>
    </source>
</evidence>
<proteinExistence type="predicted"/>
<evidence type="ECO:0000256" key="17">
    <source>
        <dbReference type="PROSITE-ProRule" id="PRU00175"/>
    </source>
</evidence>
<evidence type="ECO:0000313" key="21">
    <source>
        <dbReference type="EMBL" id="MDI1490224.1"/>
    </source>
</evidence>
<dbReference type="AlphaFoldDB" id="A0AA43QR78"/>
<feature type="domain" description="RING-type" evidence="19">
    <location>
        <begin position="592"/>
        <end position="635"/>
    </location>
</feature>
<organism evidence="21 22">
    <name type="scientific">Ramalina farinacea</name>
    <dbReference type="NCBI Taxonomy" id="258253"/>
    <lineage>
        <taxon>Eukaryota</taxon>
        <taxon>Fungi</taxon>
        <taxon>Dikarya</taxon>
        <taxon>Ascomycota</taxon>
        <taxon>Pezizomycotina</taxon>
        <taxon>Lecanoromycetes</taxon>
        <taxon>OSLEUM clade</taxon>
        <taxon>Lecanoromycetidae</taxon>
        <taxon>Lecanorales</taxon>
        <taxon>Lecanorineae</taxon>
        <taxon>Ramalinaceae</taxon>
        <taxon>Ramalina</taxon>
    </lineage>
</organism>
<dbReference type="InterPro" id="IPR011011">
    <property type="entry name" value="Znf_FYVE_PHD"/>
</dbReference>
<dbReference type="GO" id="GO:0061630">
    <property type="term" value="F:ubiquitin protein ligase activity"/>
    <property type="evidence" value="ECO:0007669"/>
    <property type="project" value="UniProtKB-EC"/>
</dbReference>
<dbReference type="Pfam" id="PF01363">
    <property type="entry name" value="FYVE"/>
    <property type="match status" value="1"/>
</dbReference>
<feature type="compositionally biased region" description="Low complexity" evidence="18">
    <location>
        <begin position="506"/>
        <end position="536"/>
    </location>
</feature>
<dbReference type="Pfam" id="PF13639">
    <property type="entry name" value="zf-RING_2"/>
    <property type="match status" value="1"/>
</dbReference>
<comment type="catalytic activity">
    <reaction evidence="1">
        <text>S-ubiquitinyl-[E2 ubiquitin-conjugating enzyme]-L-cysteine + [acceptor protein]-L-lysine = [E2 ubiquitin-conjugating enzyme]-L-cysteine + N(6)-ubiquitinyl-[acceptor protein]-L-lysine.</text>
        <dbReference type="EC" id="2.3.2.27"/>
    </reaction>
</comment>
<evidence type="ECO:0000256" key="8">
    <source>
        <dbReference type="ARBA" id="ARBA00022707"/>
    </source>
</evidence>
<dbReference type="InterPro" id="IPR001841">
    <property type="entry name" value="Znf_RING"/>
</dbReference>
<dbReference type="PROSITE" id="PS50089">
    <property type="entry name" value="ZF_RING_2"/>
    <property type="match status" value="1"/>
</dbReference>
<dbReference type="EC" id="2.3.2.27" evidence="6"/>
<comment type="subcellular location">
    <subcellularLocation>
        <location evidence="3">Endosome</location>
    </subcellularLocation>
    <subcellularLocation>
        <location evidence="4">Lysosome</location>
    </subcellularLocation>
    <subcellularLocation>
        <location evidence="2">Membrane</location>
        <topology evidence="2">Peripheral membrane protein</topology>
    </subcellularLocation>
</comment>
<dbReference type="InterPro" id="IPR051878">
    <property type="entry name" value="ZNRF_ubiq-protein_ligase"/>
</dbReference>
<name>A0AA43QR78_9LECA</name>
<dbReference type="PANTHER" id="PTHR46661:SF4">
    <property type="entry name" value="RING-TYPE DOMAIN-CONTAINING PROTEIN"/>
    <property type="match status" value="1"/>
</dbReference>
<dbReference type="CDD" id="cd16489">
    <property type="entry name" value="mRING-CH-C4HC2H_ZNRF"/>
    <property type="match status" value="1"/>
</dbReference>
<dbReference type="SMART" id="SM00184">
    <property type="entry name" value="RING"/>
    <property type="match status" value="1"/>
</dbReference>
<accession>A0AA43QR78</accession>
<evidence type="ECO:0000256" key="3">
    <source>
        <dbReference type="ARBA" id="ARBA00004177"/>
    </source>
</evidence>
<keyword evidence="11 17" id="KW-0863">Zinc-finger</keyword>
<keyword evidence="10" id="KW-0967">Endosome</keyword>